<dbReference type="Proteomes" id="UP001058602">
    <property type="component" value="Chromosome 2"/>
</dbReference>
<evidence type="ECO:0000313" key="3">
    <source>
        <dbReference type="Proteomes" id="UP001058602"/>
    </source>
</evidence>
<name>A0ABY5LJB7_9VIBR</name>
<protein>
    <recommendedName>
        <fullName evidence="4">Restriction system protein Mrr-like N-terminal domain-containing protein</fullName>
    </recommendedName>
</protein>
<keyword evidence="3" id="KW-1185">Reference proteome</keyword>
<proteinExistence type="predicted"/>
<keyword evidence="1" id="KW-1133">Transmembrane helix</keyword>
<organism evidence="2 3">
    <name type="scientific">Vibrio japonicus</name>
    <dbReference type="NCBI Taxonomy" id="1824638"/>
    <lineage>
        <taxon>Bacteria</taxon>
        <taxon>Pseudomonadati</taxon>
        <taxon>Pseudomonadota</taxon>
        <taxon>Gammaproteobacteria</taxon>
        <taxon>Vibrionales</taxon>
        <taxon>Vibrionaceae</taxon>
        <taxon>Vibrio</taxon>
    </lineage>
</organism>
<keyword evidence="1" id="KW-0812">Transmembrane</keyword>
<dbReference type="RefSeq" id="WP_257085856.1">
    <property type="nucleotide sequence ID" value="NZ_CP102097.1"/>
</dbReference>
<keyword evidence="1" id="KW-0472">Membrane</keyword>
<dbReference type="EMBL" id="CP102097">
    <property type="protein sequence ID" value="UUM32144.1"/>
    <property type="molecule type" value="Genomic_DNA"/>
</dbReference>
<feature type="transmembrane region" description="Helical" evidence="1">
    <location>
        <begin position="132"/>
        <end position="154"/>
    </location>
</feature>
<evidence type="ECO:0008006" key="4">
    <source>
        <dbReference type="Google" id="ProtNLM"/>
    </source>
</evidence>
<reference evidence="2" key="1">
    <citation type="submission" date="2022-07" db="EMBL/GenBank/DDBJ databases">
        <title>Complete genome of Vibrio japonicus strain JCM 31412T and phylogenomic assessment of the Nereis clade of the genus Vibrio.</title>
        <authorList>
            <person name="Shlafstein M.D."/>
            <person name="Emsley S.A."/>
            <person name="Ushijima B."/>
            <person name="Videau P."/>
            <person name="Saw J.H."/>
        </authorList>
    </citation>
    <scope>NUCLEOTIDE SEQUENCE</scope>
    <source>
        <strain evidence="2">JCM 31412</strain>
    </source>
</reference>
<evidence type="ECO:0000256" key="1">
    <source>
        <dbReference type="SAM" id="Phobius"/>
    </source>
</evidence>
<accession>A0ABY5LJB7</accession>
<evidence type="ECO:0000313" key="2">
    <source>
        <dbReference type="EMBL" id="UUM32144.1"/>
    </source>
</evidence>
<gene>
    <name evidence="2" type="ORF">NP165_17760</name>
</gene>
<sequence>MALVFTAQWLRSGGSVVHPLMRRYAALDIGEELMLEIELFEKIKSGEITSTKEFRVMQIRRGTDDWKKDKTFWAILHLLEAGYITGDRIKGDENGNYESLQVTSSGLEVYKFMKTPISDFGKPTFLEICKNGIISAFAGKIIWWLVATVIIVAIPSFNEKAQAIVTSIYQNLFG</sequence>